<dbReference type="InterPro" id="IPR014780">
    <property type="entry name" value="tRNA_psdUridine_synth_TruB"/>
</dbReference>
<evidence type="ECO:0000313" key="8">
    <source>
        <dbReference type="Proteomes" id="UP000718793"/>
    </source>
</evidence>
<reference evidence="7" key="1">
    <citation type="submission" date="2021-06" db="EMBL/GenBank/DDBJ databases">
        <title>Novel Mycoplasma species detected in California sea lions (Zalophus californianus) from the USA.</title>
        <authorList>
            <person name="Volokhov D.V."/>
            <person name="Furtak V.A."/>
            <person name="Zagorodnyaya T.A."/>
        </authorList>
    </citation>
    <scope>NUCLEOTIDE SEQUENCE [LARGE SCALE GENOMIC DNA]</scope>
    <source>
        <strain evidence="7">CSL 5346</strain>
    </source>
</reference>
<dbReference type="Pfam" id="PF01509">
    <property type="entry name" value="TruB_N"/>
    <property type="match status" value="1"/>
</dbReference>
<dbReference type="EC" id="5.4.99.25" evidence="5"/>
<proteinExistence type="inferred from homology"/>
<feature type="active site" description="Nucleophile" evidence="5">
    <location>
        <position position="36"/>
    </location>
</feature>
<dbReference type="PANTHER" id="PTHR13767:SF2">
    <property type="entry name" value="PSEUDOURIDYLATE SYNTHASE TRUB1"/>
    <property type="match status" value="1"/>
</dbReference>
<keyword evidence="3 5" id="KW-0819">tRNA processing</keyword>
<evidence type="ECO:0000313" key="7">
    <source>
        <dbReference type="EMBL" id="MBU4692509.1"/>
    </source>
</evidence>
<name>A0ABS6DQB0_9MOLU</name>
<feature type="domain" description="Pseudouridine synthase II N-terminal" evidence="6">
    <location>
        <begin position="23"/>
        <end position="170"/>
    </location>
</feature>
<comment type="catalytic activity">
    <reaction evidence="1 5">
        <text>uridine(55) in tRNA = pseudouridine(55) in tRNA</text>
        <dbReference type="Rhea" id="RHEA:42532"/>
        <dbReference type="Rhea" id="RHEA-COMP:10101"/>
        <dbReference type="Rhea" id="RHEA-COMP:10102"/>
        <dbReference type="ChEBI" id="CHEBI:65314"/>
        <dbReference type="ChEBI" id="CHEBI:65315"/>
        <dbReference type="EC" id="5.4.99.25"/>
    </reaction>
</comment>
<organism evidence="7 8">
    <name type="scientific">Mycoplasma zalophi</name>
    <dbReference type="NCBI Taxonomy" id="191287"/>
    <lineage>
        <taxon>Bacteria</taxon>
        <taxon>Bacillati</taxon>
        <taxon>Mycoplasmatota</taxon>
        <taxon>Mollicutes</taxon>
        <taxon>Mycoplasmataceae</taxon>
        <taxon>Mycoplasma</taxon>
    </lineage>
</organism>
<evidence type="ECO:0000256" key="3">
    <source>
        <dbReference type="ARBA" id="ARBA00022694"/>
    </source>
</evidence>
<dbReference type="GO" id="GO:0160148">
    <property type="term" value="F:tRNA pseudouridine(55) synthase activity"/>
    <property type="evidence" value="ECO:0007669"/>
    <property type="project" value="UniProtKB-EC"/>
</dbReference>
<evidence type="ECO:0000256" key="2">
    <source>
        <dbReference type="ARBA" id="ARBA00005642"/>
    </source>
</evidence>
<comment type="similarity">
    <text evidence="2 5">Belongs to the pseudouridine synthase TruB family. Type 1 subfamily.</text>
</comment>
<keyword evidence="4 5" id="KW-0413">Isomerase</keyword>
<dbReference type="EMBL" id="JAHMHH010000003">
    <property type="protein sequence ID" value="MBU4692509.1"/>
    <property type="molecule type" value="Genomic_DNA"/>
</dbReference>
<accession>A0ABS6DQB0</accession>
<sequence>MFYALNKKKSISSFKMIREFQKTHNIKKIGHAGTLDPLAEGLLIVATENDTKLLDYLITQDKEYICTMQLWASSASFDSEEEVTYLPKTSITHKELKQAFEKIKKQTKQTPPNFSAKKINGVRAYKLARNNEDFSLKTNDIKIYTLDLVEYNLQTGIIKFQTKVSKGTYIRSIVHDLGLELKTDAIMTELFRTKIGNIEITKNQDFYQIIDFYKLFGLFSYKINNTQLNILNKTQTISPNEKENGKRLITYNNTIVAIADFFDNKVNIIKIFWPQVLKEIEKRDQ</sequence>
<evidence type="ECO:0000256" key="1">
    <source>
        <dbReference type="ARBA" id="ARBA00000385"/>
    </source>
</evidence>
<comment type="function">
    <text evidence="5">Responsible for synthesis of pseudouridine from uracil-55 in the psi GC loop of transfer RNAs.</text>
</comment>
<evidence type="ECO:0000256" key="5">
    <source>
        <dbReference type="HAMAP-Rule" id="MF_01080"/>
    </source>
</evidence>
<dbReference type="HAMAP" id="MF_01080">
    <property type="entry name" value="TruB_bact"/>
    <property type="match status" value="1"/>
</dbReference>
<evidence type="ECO:0000256" key="4">
    <source>
        <dbReference type="ARBA" id="ARBA00023235"/>
    </source>
</evidence>
<dbReference type="RefSeq" id="WP_216489171.1">
    <property type="nucleotide sequence ID" value="NZ_JAHMHH010000003.1"/>
</dbReference>
<dbReference type="InterPro" id="IPR002501">
    <property type="entry name" value="PsdUridine_synth_N"/>
</dbReference>
<evidence type="ECO:0000259" key="6">
    <source>
        <dbReference type="Pfam" id="PF01509"/>
    </source>
</evidence>
<dbReference type="NCBIfam" id="TIGR00431">
    <property type="entry name" value="TruB"/>
    <property type="match status" value="1"/>
</dbReference>
<comment type="caution">
    <text evidence="7">The sequence shown here is derived from an EMBL/GenBank/DDBJ whole genome shotgun (WGS) entry which is preliminary data.</text>
</comment>
<keyword evidence="8" id="KW-1185">Reference proteome</keyword>
<gene>
    <name evidence="5 7" type="primary">truB</name>
    <name evidence="7" type="ORF">KQ875_02775</name>
</gene>
<protein>
    <recommendedName>
        <fullName evidence="5">tRNA pseudouridine synthase B</fullName>
        <ecNumber evidence="5">5.4.99.25</ecNumber>
    </recommendedName>
    <alternativeName>
        <fullName evidence="5">tRNA pseudouridine(55) synthase</fullName>
        <shortName evidence="5">Psi55 synthase</shortName>
    </alternativeName>
    <alternativeName>
        <fullName evidence="5">tRNA pseudouridylate synthase</fullName>
    </alternativeName>
    <alternativeName>
        <fullName evidence="5">tRNA-uridine isomerase</fullName>
    </alternativeName>
</protein>
<dbReference type="PANTHER" id="PTHR13767">
    <property type="entry name" value="TRNA-PSEUDOURIDINE SYNTHASE"/>
    <property type="match status" value="1"/>
</dbReference>
<dbReference type="Proteomes" id="UP000718793">
    <property type="component" value="Unassembled WGS sequence"/>
</dbReference>